<evidence type="ECO:0000313" key="4">
    <source>
        <dbReference type="EMBL" id="RFU82653.1"/>
    </source>
</evidence>
<dbReference type="InterPro" id="IPR050692">
    <property type="entry name" value="HTH_transcr_repressor_FabR"/>
</dbReference>
<dbReference type="AlphaFoldDB" id="A0A372LWL1"/>
<evidence type="ECO:0000259" key="3">
    <source>
        <dbReference type="PROSITE" id="PS50977"/>
    </source>
</evidence>
<accession>A0A372LWL1</accession>
<dbReference type="InterPro" id="IPR001647">
    <property type="entry name" value="HTH_TetR"/>
</dbReference>
<dbReference type="SUPFAM" id="SSF46689">
    <property type="entry name" value="Homeodomain-like"/>
    <property type="match status" value="1"/>
</dbReference>
<protein>
    <submittedName>
        <fullName evidence="4">TetR family transcriptional regulator</fullName>
    </submittedName>
</protein>
<dbReference type="InterPro" id="IPR009057">
    <property type="entry name" value="Homeodomain-like_sf"/>
</dbReference>
<feature type="domain" description="HTH tetR-type" evidence="3">
    <location>
        <begin position="15"/>
        <end position="75"/>
    </location>
</feature>
<dbReference type="PANTHER" id="PTHR47752">
    <property type="entry name" value="HTH-TYPE TRANSCRIPTIONAL REPRESSOR FABR"/>
    <property type="match status" value="1"/>
</dbReference>
<dbReference type="RefSeq" id="WP_128559637.1">
    <property type="nucleotide sequence ID" value="NZ_QUAK01000234.1"/>
</dbReference>
<dbReference type="Gene3D" id="1.10.357.10">
    <property type="entry name" value="Tetracycline Repressor, domain 2"/>
    <property type="match status" value="1"/>
</dbReference>
<dbReference type="GO" id="GO:0003677">
    <property type="term" value="F:DNA binding"/>
    <property type="evidence" value="ECO:0007669"/>
    <property type="project" value="UniProtKB-UniRule"/>
</dbReference>
<dbReference type="OrthoDB" id="8617654at2"/>
<reference evidence="4 5" key="1">
    <citation type="submission" date="2018-08" db="EMBL/GenBank/DDBJ databases">
        <title>Isolation, diversity and antifungal activity of Actinobacteria from wheat.</title>
        <authorList>
            <person name="Han C."/>
        </authorList>
    </citation>
    <scope>NUCLEOTIDE SEQUENCE [LARGE SCALE GENOMIC DNA]</scope>
    <source>
        <strain evidence="4 5">NEAU-YY421</strain>
    </source>
</reference>
<proteinExistence type="predicted"/>
<sequence length="210" mass="23254">MSRTTAPGTREARKQQTRQAMLDAALELLEEQSLSSLGLREVTRAVGITPAAFYRHFRDIPDLGVALVEQALGSLHDLVQVLLAEQDGPQQRIDTTVELIRQYVAEHPAHVRFVASERHGGVREVRQAIAGELDRFIEEVAGTLGADPGAELWSRDELRMLAGLFVDQMVGTACSFLSARLDEGPPADEVAQTARDRMRLVQLGRQHWLP</sequence>
<dbReference type="PANTHER" id="PTHR47752:SF1">
    <property type="entry name" value="HTH-TYPE TRANSCRIPTIONAL REPRESSOR FABR"/>
    <property type="match status" value="1"/>
</dbReference>
<keyword evidence="5" id="KW-1185">Reference proteome</keyword>
<keyword evidence="1 2" id="KW-0238">DNA-binding</keyword>
<evidence type="ECO:0000256" key="1">
    <source>
        <dbReference type="ARBA" id="ARBA00023125"/>
    </source>
</evidence>
<dbReference type="Pfam" id="PF00440">
    <property type="entry name" value="TetR_N"/>
    <property type="match status" value="1"/>
</dbReference>
<dbReference type="EMBL" id="QUAK01000234">
    <property type="protein sequence ID" value="RFU82653.1"/>
    <property type="molecule type" value="Genomic_DNA"/>
</dbReference>
<dbReference type="Gene3D" id="1.10.10.60">
    <property type="entry name" value="Homeodomain-like"/>
    <property type="match status" value="1"/>
</dbReference>
<feature type="DNA-binding region" description="H-T-H motif" evidence="2">
    <location>
        <begin position="38"/>
        <end position="57"/>
    </location>
</feature>
<organism evidence="4 5">
    <name type="scientific">Streptomyces triticagri</name>
    <dbReference type="NCBI Taxonomy" id="2293568"/>
    <lineage>
        <taxon>Bacteria</taxon>
        <taxon>Bacillati</taxon>
        <taxon>Actinomycetota</taxon>
        <taxon>Actinomycetes</taxon>
        <taxon>Kitasatosporales</taxon>
        <taxon>Streptomycetaceae</taxon>
        <taxon>Streptomyces</taxon>
    </lineage>
</organism>
<dbReference type="PROSITE" id="PS50977">
    <property type="entry name" value="HTH_TETR_2"/>
    <property type="match status" value="1"/>
</dbReference>
<evidence type="ECO:0000256" key="2">
    <source>
        <dbReference type="PROSITE-ProRule" id="PRU00335"/>
    </source>
</evidence>
<gene>
    <name evidence="4" type="ORF">DY218_31955</name>
</gene>
<dbReference type="Proteomes" id="UP000263094">
    <property type="component" value="Unassembled WGS sequence"/>
</dbReference>
<name>A0A372LWL1_9ACTN</name>
<evidence type="ECO:0000313" key="5">
    <source>
        <dbReference type="Proteomes" id="UP000263094"/>
    </source>
</evidence>
<comment type="caution">
    <text evidence="4">The sequence shown here is derived from an EMBL/GenBank/DDBJ whole genome shotgun (WGS) entry which is preliminary data.</text>
</comment>